<name>R8BDR4_PHAM7</name>
<keyword evidence="11" id="KW-1185">Reference proteome</keyword>
<dbReference type="KEGG" id="tmn:UCRPA7_6828"/>
<evidence type="ECO:0000256" key="6">
    <source>
        <dbReference type="ARBA" id="ARBA00022776"/>
    </source>
</evidence>
<dbReference type="GO" id="GO:0008017">
    <property type="term" value="F:microtubule binding"/>
    <property type="evidence" value="ECO:0007669"/>
    <property type="project" value="TreeGrafter"/>
</dbReference>
<dbReference type="Gene3D" id="1.25.10.10">
    <property type="entry name" value="Leucine-rich Repeat Variant"/>
    <property type="match status" value="3"/>
</dbReference>
<dbReference type="OrthoDB" id="46159at2759"/>
<proteinExistence type="inferred from homology"/>
<dbReference type="GO" id="GO:0005876">
    <property type="term" value="C:spindle microtubule"/>
    <property type="evidence" value="ECO:0007669"/>
    <property type="project" value="TreeGrafter"/>
</dbReference>
<dbReference type="PANTHER" id="PTHR21567">
    <property type="entry name" value="CLASP"/>
    <property type="match status" value="1"/>
</dbReference>
<evidence type="ECO:0000256" key="4">
    <source>
        <dbReference type="ARBA" id="ARBA00022618"/>
    </source>
</evidence>
<dbReference type="AlphaFoldDB" id="R8BDR4"/>
<keyword evidence="5" id="KW-0493">Microtubule</keyword>
<comment type="similarity">
    <text evidence="2">Belongs to the CLASP family.</text>
</comment>
<dbReference type="GO" id="GO:0005881">
    <property type="term" value="C:cytoplasmic microtubule"/>
    <property type="evidence" value="ECO:0007669"/>
    <property type="project" value="TreeGrafter"/>
</dbReference>
<evidence type="ECO:0000256" key="2">
    <source>
        <dbReference type="ARBA" id="ARBA00009549"/>
    </source>
</evidence>
<keyword evidence="6" id="KW-0131">Cell cycle</keyword>
<dbReference type="InterPro" id="IPR034085">
    <property type="entry name" value="TOG"/>
</dbReference>
<feature type="domain" description="TOG" evidence="9">
    <location>
        <begin position="306"/>
        <end position="544"/>
    </location>
</feature>
<dbReference type="EMBL" id="KB933264">
    <property type="protein sequence ID" value="EON97443.1"/>
    <property type="molecule type" value="Genomic_DNA"/>
</dbReference>
<accession>R8BDR4</accession>
<feature type="region of interest" description="Disordered" evidence="8">
    <location>
        <begin position="531"/>
        <end position="588"/>
    </location>
</feature>
<dbReference type="SUPFAM" id="SSF48371">
    <property type="entry name" value="ARM repeat"/>
    <property type="match status" value="1"/>
</dbReference>
<evidence type="ECO:0000256" key="7">
    <source>
        <dbReference type="ARBA" id="ARBA00024889"/>
    </source>
</evidence>
<sequence length="888" mass="97854">MRVHQPPEPPLTSAESSADEDMADKITDVQVNDLLRVLRAEVPIDTKVAQVTAIKSGIKQHNVPDNCVAPLFEALRSASASQHAVLVNAGFTALNHLLTRLSRQEPKFIAKEAARTLPLIVEKMGDPKEKFRTLALQCMVTIWLIAPADAERFIRNTAMVGKNPRAKELSLQWLLQMHQENGLQFRTYVPTLMELLEDADGMVRDAAKSTVIELFRNAPNAAKSDLKRQLKNFKVRPAIEQAIVKELVPTSAVSAVETEAINDAPPPPRPNLAASLSSLSAERPITPMSEARLDSVEPSYVNTQRELDDIFREMQPHFEGRETEHNWLKREESITKLRRLMAGNAASDFPDQFLASLRAMLDGIIKGIVSLRTSLTKEGSSLVQDIANMYGPAMDPMVEILMQTFIKLSASTKKITSQTANATIDTIIGKVTYNARIMAHVWGACQDKNVQPRLYASGWLKTLLIKEAHHKSHVEHTGGLDVIEKCIKKGLSDSNPGVREKMRSTYWTFAGIWPAKAQAIMNGLDATAQKLLQNDPNNPNSPKKPEPAARPGLATLKASPPKEAATPPRVLEPVSDTPGSEAPTPSRSLRVYEDPFTHDQPTPKPVFVVPVLEDKPVNADAANLVKQEDDINAGRGPVFSPEKAKQNSRLLDSGIAKVKAKSLDVHGFRKLQGILRDNKASFTDEKFESLLLGLFEYLEAPLSDFAPEKVQDVKAQILATIKLLLKKERENFQPHVSRGLESLLATRSGYDARTHIVSGLELLADELVTLGDAQEIAAVLTKRLSGMDMDTSGSRSLSMGLHVLKEMIDSRTAFVPTDGELTNLAGLCGRCLESSESGVRMDAVQLCVALHARVGDARFWDYLKGVKEDPKSLITYYIVKRQRETATA</sequence>
<feature type="region of interest" description="Disordered" evidence="8">
    <location>
        <begin position="1"/>
        <end position="22"/>
    </location>
</feature>
<evidence type="ECO:0000259" key="9">
    <source>
        <dbReference type="SMART" id="SM01349"/>
    </source>
</evidence>
<keyword evidence="6" id="KW-0498">Mitosis</keyword>
<dbReference type="GO" id="GO:0005815">
    <property type="term" value="C:microtubule organizing center"/>
    <property type="evidence" value="ECO:0007669"/>
    <property type="project" value="TreeGrafter"/>
</dbReference>
<dbReference type="InterPro" id="IPR016024">
    <property type="entry name" value="ARM-type_fold"/>
</dbReference>
<organism evidence="10 11">
    <name type="scientific">Phaeoacremonium minimum (strain UCR-PA7)</name>
    <name type="common">Esca disease fungus</name>
    <name type="synonym">Togninia minima</name>
    <dbReference type="NCBI Taxonomy" id="1286976"/>
    <lineage>
        <taxon>Eukaryota</taxon>
        <taxon>Fungi</taxon>
        <taxon>Dikarya</taxon>
        <taxon>Ascomycota</taxon>
        <taxon>Pezizomycotina</taxon>
        <taxon>Sordariomycetes</taxon>
        <taxon>Sordariomycetidae</taxon>
        <taxon>Togniniales</taxon>
        <taxon>Togniniaceae</taxon>
        <taxon>Phaeoacremonium</taxon>
    </lineage>
</organism>
<dbReference type="eggNOG" id="ENOG502QT5T">
    <property type="taxonomic scope" value="Eukaryota"/>
</dbReference>
<dbReference type="InterPro" id="IPR011989">
    <property type="entry name" value="ARM-like"/>
</dbReference>
<comment type="subcellular location">
    <subcellularLocation>
        <location evidence="1">Cytoplasm</location>
        <location evidence="1">Cytoskeleton</location>
        <location evidence="1">Spindle</location>
    </subcellularLocation>
</comment>
<keyword evidence="4" id="KW-0132">Cell division</keyword>
<evidence type="ECO:0000256" key="5">
    <source>
        <dbReference type="ARBA" id="ARBA00022701"/>
    </source>
</evidence>
<reference evidence="11" key="1">
    <citation type="journal article" date="2013" name="Genome Announc.">
        <title>Draft genome sequence of the ascomycete Phaeoacremonium aleophilum strain UCR-PA7, a causal agent of the esca disease complex in grapevines.</title>
        <authorList>
            <person name="Blanco-Ulate B."/>
            <person name="Rolshausen P."/>
            <person name="Cantu D."/>
        </authorList>
    </citation>
    <scope>NUCLEOTIDE SEQUENCE [LARGE SCALE GENOMIC DNA]</scope>
    <source>
        <strain evidence="11">UCR-PA7</strain>
    </source>
</reference>
<dbReference type="InterPro" id="IPR024395">
    <property type="entry name" value="CLASP_N_dom"/>
</dbReference>
<comment type="function">
    <text evidence="7">Microtubule binding protein that promotes the stabilization of dynamic microtubules. Required for mitotic spindle formation.</text>
</comment>
<dbReference type="RefSeq" id="XP_007917555.1">
    <property type="nucleotide sequence ID" value="XM_007919364.1"/>
</dbReference>
<evidence type="ECO:0000313" key="11">
    <source>
        <dbReference type="Proteomes" id="UP000014074"/>
    </source>
</evidence>
<dbReference type="HOGENOM" id="CLU_004060_0_0_1"/>
<feature type="domain" description="TOG" evidence="9">
    <location>
        <begin position="637"/>
        <end position="888"/>
    </location>
</feature>
<dbReference type="Pfam" id="PF12348">
    <property type="entry name" value="CLASP_N"/>
    <property type="match status" value="2"/>
</dbReference>
<dbReference type="GO" id="GO:1990023">
    <property type="term" value="C:mitotic spindle midzone"/>
    <property type="evidence" value="ECO:0007669"/>
    <property type="project" value="TreeGrafter"/>
</dbReference>
<dbReference type="SMART" id="SM01349">
    <property type="entry name" value="TOG"/>
    <property type="match status" value="3"/>
</dbReference>
<dbReference type="GO" id="GO:0090307">
    <property type="term" value="P:mitotic spindle assembly"/>
    <property type="evidence" value="ECO:0007669"/>
    <property type="project" value="TreeGrafter"/>
</dbReference>
<gene>
    <name evidence="10" type="ORF">UCRPA7_6828</name>
</gene>
<dbReference type="Proteomes" id="UP000014074">
    <property type="component" value="Unassembled WGS sequence"/>
</dbReference>
<evidence type="ECO:0000256" key="8">
    <source>
        <dbReference type="SAM" id="MobiDB-lite"/>
    </source>
</evidence>
<feature type="domain" description="TOG" evidence="9">
    <location>
        <begin position="24"/>
        <end position="257"/>
    </location>
</feature>
<dbReference type="GeneID" id="19327525"/>
<dbReference type="GO" id="GO:0060172">
    <property type="term" value="P:astral microtubule depolymerization"/>
    <property type="evidence" value="ECO:0007669"/>
    <property type="project" value="TreeGrafter"/>
</dbReference>
<feature type="compositionally biased region" description="Pro residues" evidence="8">
    <location>
        <begin position="1"/>
        <end position="10"/>
    </location>
</feature>
<evidence type="ECO:0000256" key="3">
    <source>
        <dbReference type="ARBA" id="ARBA00011375"/>
    </source>
</evidence>
<evidence type="ECO:0000256" key="1">
    <source>
        <dbReference type="ARBA" id="ARBA00004186"/>
    </source>
</evidence>
<comment type="subunit">
    <text evidence="3">Interacts with microtubules.</text>
</comment>
<dbReference type="PANTHER" id="PTHR21567:SF9">
    <property type="entry name" value="CLIP-ASSOCIATING PROTEIN"/>
    <property type="match status" value="1"/>
</dbReference>
<dbReference type="GO" id="GO:0051301">
    <property type="term" value="P:cell division"/>
    <property type="evidence" value="ECO:0007669"/>
    <property type="project" value="UniProtKB-KW"/>
</dbReference>
<evidence type="ECO:0000313" key="10">
    <source>
        <dbReference type="EMBL" id="EON97443.1"/>
    </source>
</evidence>
<protein>
    <submittedName>
        <fullName evidence="10">Putative heat repeat containing protein</fullName>
    </submittedName>
</protein>